<evidence type="ECO:0000256" key="4">
    <source>
        <dbReference type="ARBA" id="ARBA00022741"/>
    </source>
</evidence>
<dbReference type="Proteomes" id="UP000317265">
    <property type="component" value="Unassembled WGS sequence"/>
</dbReference>
<dbReference type="PANTHER" id="PTHR20861:SF1">
    <property type="entry name" value="HOMOSERINE KINASE"/>
    <property type="match status" value="1"/>
</dbReference>
<dbReference type="Pfam" id="PF00288">
    <property type="entry name" value="GHMP_kinases_N"/>
    <property type="match status" value="1"/>
</dbReference>
<evidence type="ECO:0000313" key="14">
    <source>
        <dbReference type="Proteomes" id="UP000317265"/>
    </source>
</evidence>
<reference evidence="12 14" key="1">
    <citation type="journal article" date="2019" name="Nat. Microbiol.">
        <title>Expanding anaerobic alkane metabolism in the domain of Archaea.</title>
        <authorList>
            <person name="Wang Y."/>
            <person name="Wegener G."/>
            <person name="Hou J."/>
            <person name="Wang F."/>
            <person name="Xiao X."/>
        </authorList>
    </citation>
    <scope>NUCLEOTIDE SEQUENCE [LARGE SCALE GENOMIC DNA]</scope>
    <source>
        <strain evidence="12">WYZ-LMO11</strain>
    </source>
</reference>
<evidence type="ECO:0000256" key="7">
    <source>
        <dbReference type="HAMAP-Rule" id="MF_00384"/>
    </source>
</evidence>
<dbReference type="Gene3D" id="3.30.70.890">
    <property type="entry name" value="GHMP kinase, C-terminal domain"/>
    <property type="match status" value="1"/>
</dbReference>
<dbReference type="InterPro" id="IPR013750">
    <property type="entry name" value="GHMP_kinase_C_dom"/>
</dbReference>
<keyword evidence="6 7" id="KW-0067">ATP-binding</keyword>
<dbReference type="NCBIfam" id="TIGR00191">
    <property type="entry name" value="thrB"/>
    <property type="match status" value="1"/>
</dbReference>
<evidence type="ECO:0000256" key="2">
    <source>
        <dbReference type="ARBA" id="ARBA00022679"/>
    </source>
</evidence>
<dbReference type="Proteomes" id="UP000316080">
    <property type="component" value="Unassembled WGS sequence"/>
</dbReference>
<evidence type="ECO:0000313" key="11">
    <source>
        <dbReference type="EMBL" id="RZN57209.1"/>
    </source>
</evidence>
<keyword evidence="1 7" id="KW-0028">Amino-acid biosynthesis</keyword>
<dbReference type="SUPFAM" id="SSF54211">
    <property type="entry name" value="Ribosomal protein S5 domain 2-like"/>
    <property type="match status" value="1"/>
</dbReference>
<accession>A0A523BHN5</accession>
<dbReference type="HAMAP" id="MF_00384">
    <property type="entry name" value="Homoser_kinase"/>
    <property type="match status" value="1"/>
</dbReference>
<evidence type="ECO:0000256" key="6">
    <source>
        <dbReference type="ARBA" id="ARBA00022840"/>
    </source>
</evidence>
<comment type="function">
    <text evidence="7">Catalyzes the ATP-dependent phosphorylation of L-homoserine to L-homoserine phosphate.</text>
</comment>
<evidence type="ECO:0000256" key="3">
    <source>
        <dbReference type="ARBA" id="ARBA00022697"/>
    </source>
</evidence>
<comment type="subcellular location">
    <subcellularLocation>
        <location evidence="7">Cytoplasm</location>
    </subcellularLocation>
</comment>
<organism evidence="12 14">
    <name type="scientific">Thermoproteota archaeon</name>
    <dbReference type="NCBI Taxonomy" id="2056631"/>
    <lineage>
        <taxon>Archaea</taxon>
        <taxon>Thermoproteota</taxon>
    </lineage>
</organism>
<dbReference type="InterPro" id="IPR014721">
    <property type="entry name" value="Ribsml_uS5_D2-typ_fold_subgr"/>
</dbReference>
<keyword evidence="4 7" id="KW-0547">Nucleotide-binding</keyword>
<evidence type="ECO:0000313" key="13">
    <source>
        <dbReference type="Proteomes" id="UP000316080"/>
    </source>
</evidence>
<dbReference type="UniPathway" id="UPA00050">
    <property type="reaction ID" value="UER00064"/>
</dbReference>
<gene>
    <name evidence="7" type="primary">thrB</name>
    <name evidence="12" type="ORF">DSO09_00620</name>
    <name evidence="11" type="ORF">EF809_01330</name>
</gene>
<sequence length="313" mass="33752">MLSIRVTAPATIANLGPGFDLIGMALDKPRDIVEVFLEEKGEDEVKVSGLQASDIPLDPNKNSAMVAAKAVLKKVKKENFKIKMNLIKEIPPRRGLGSSGASSIAGAYAVNCILGNPLKSEELLECAMEGEKVACGSPHIDNIAPALFGGITFISSFNPIRIIRLEPIKNAEILVLSPKIEIGIEKTKIAREILPKEVMLKTMVNQIQSFGNLIIGLMKKDLNLIGLGISGDHVIEPARAKLIPRFYDLKNRALENGAYGFSISGAGPSVFALVPKGEGKRIGEILYSILRENGILSEYSIHENSEDGVKIVS</sequence>
<evidence type="ECO:0000256" key="8">
    <source>
        <dbReference type="NCBIfam" id="TIGR00191"/>
    </source>
</evidence>
<dbReference type="NCBIfam" id="NF002288">
    <property type="entry name" value="PRK01212.1-4"/>
    <property type="match status" value="1"/>
</dbReference>
<dbReference type="GO" id="GO:0004413">
    <property type="term" value="F:homoserine kinase activity"/>
    <property type="evidence" value="ECO:0007669"/>
    <property type="project" value="UniProtKB-UniRule"/>
</dbReference>
<dbReference type="GO" id="GO:0005737">
    <property type="term" value="C:cytoplasm"/>
    <property type="evidence" value="ECO:0007669"/>
    <property type="project" value="UniProtKB-SubCell"/>
</dbReference>
<protein>
    <recommendedName>
        <fullName evidence="7 8">Homoserine kinase</fullName>
        <shortName evidence="7">HK</shortName>
        <shortName evidence="7">HSK</shortName>
        <ecNumber evidence="7 8">2.7.1.39</ecNumber>
    </recommendedName>
</protein>
<dbReference type="SUPFAM" id="SSF55060">
    <property type="entry name" value="GHMP Kinase, C-terminal domain"/>
    <property type="match status" value="1"/>
</dbReference>
<reference evidence="11 13" key="2">
    <citation type="journal article" date="2019" name="Nat. Microbiol.">
        <title>Wide diversity of methane and short-chain alkane metabolisms in uncultured archaea.</title>
        <authorList>
            <person name="Borrel G."/>
            <person name="Adam P.S."/>
            <person name="McKay L.J."/>
            <person name="Chen L.X."/>
            <person name="Sierra-Garcia I.N."/>
            <person name="Sieber C.M."/>
            <person name="Letourneur Q."/>
            <person name="Ghozlane A."/>
            <person name="Andersen G.L."/>
            <person name="Li W.J."/>
            <person name="Hallam S.J."/>
            <person name="Muyzer G."/>
            <person name="de Oliveira V.M."/>
            <person name="Inskeep W.P."/>
            <person name="Banfield J.F."/>
            <person name="Gribaldo S."/>
        </authorList>
    </citation>
    <scope>NUCLEOTIDE SEQUENCE [LARGE SCALE GENOMIC DNA]</scope>
    <source>
        <strain evidence="11">Verst-YHS</strain>
    </source>
</reference>
<dbReference type="EMBL" id="RXIH01000010">
    <property type="protein sequence ID" value="RZN57209.1"/>
    <property type="molecule type" value="Genomic_DNA"/>
</dbReference>
<dbReference type="InterPro" id="IPR036554">
    <property type="entry name" value="GHMP_kinase_C_sf"/>
</dbReference>
<dbReference type="GO" id="GO:0005524">
    <property type="term" value="F:ATP binding"/>
    <property type="evidence" value="ECO:0007669"/>
    <property type="project" value="UniProtKB-UniRule"/>
</dbReference>
<dbReference type="InterPro" id="IPR006204">
    <property type="entry name" value="GHMP_kinase_N_dom"/>
</dbReference>
<dbReference type="EMBL" id="QNVI01000005">
    <property type="protein sequence ID" value="TDA40437.1"/>
    <property type="molecule type" value="Genomic_DNA"/>
</dbReference>
<evidence type="ECO:0000256" key="1">
    <source>
        <dbReference type="ARBA" id="ARBA00022605"/>
    </source>
</evidence>
<evidence type="ECO:0000313" key="12">
    <source>
        <dbReference type="EMBL" id="TDA40437.1"/>
    </source>
</evidence>
<comment type="pathway">
    <text evidence="7">Amino-acid biosynthesis; L-threonine biosynthesis; L-threonine from L-aspartate: step 4/5.</text>
</comment>
<comment type="caution">
    <text evidence="12">The sequence shown here is derived from an EMBL/GenBank/DDBJ whole genome shotgun (WGS) entry which is preliminary data.</text>
</comment>
<dbReference type="PIRSF" id="PIRSF000676">
    <property type="entry name" value="Homoser_kin"/>
    <property type="match status" value="1"/>
</dbReference>
<keyword evidence="3 7" id="KW-0791">Threonine biosynthesis</keyword>
<comment type="catalytic activity">
    <reaction evidence="7">
        <text>L-homoserine + ATP = O-phospho-L-homoserine + ADP + H(+)</text>
        <dbReference type="Rhea" id="RHEA:13985"/>
        <dbReference type="ChEBI" id="CHEBI:15378"/>
        <dbReference type="ChEBI" id="CHEBI:30616"/>
        <dbReference type="ChEBI" id="CHEBI:57476"/>
        <dbReference type="ChEBI" id="CHEBI:57590"/>
        <dbReference type="ChEBI" id="CHEBI:456216"/>
        <dbReference type="EC" id="2.7.1.39"/>
    </reaction>
</comment>
<dbReference type="InterPro" id="IPR000870">
    <property type="entry name" value="Homoserine_kinase"/>
</dbReference>
<evidence type="ECO:0000259" key="10">
    <source>
        <dbReference type="Pfam" id="PF08544"/>
    </source>
</evidence>
<comment type="similarity">
    <text evidence="7">Belongs to the GHMP kinase family. Homoserine kinase subfamily.</text>
</comment>
<dbReference type="EC" id="2.7.1.39" evidence="7 8"/>
<feature type="binding site" evidence="7">
    <location>
        <begin position="91"/>
        <end position="101"/>
    </location>
    <ligand>
        <name>ATP</name>
        <dbReference type="ChEBI" id="CHEBI:30616"/>
    </ligand>
</feature>
<keyword evidence="5 7" id="KW-0418">Kinase</keyword>
<feature type="domain" description="GHMP kinase C-terminal" evidence="10">
    <location>
        <begin position="216"/>
        <end position="286"/>
    </location>
</feature>
<dbReference type="PANTHER" id="PTHR20861">
    <property type="entry name" value="HOMOSERINE/4-DIPHOSPHOCYTIDYL-2-C-METHYL-D-ERYTHRITOL KINASE"/>
    <property type="match status" value="1"/>
</dbReference>
<evidence type="ECO:0000256" key="5">
    <source>
        <dbReference type="ARBA" id="ARBA00022777"/>
    </source>
</evidence>
<dbReference type="GO" id="GO:0009088">
    <property type="term" value="P:threonine biosynthetic process"/>
    <property type="evidence" value="ECO:0007669"/>
    <property type="project" value="UniProtKB-UniRule"/>
</dbReference>
<keyword evidence="2 7" id="KW-0808">Transferase</keyword>
<keyword evidence="7" id="KW-0963">Cytoplasm</keyword>
<dbReference type="PRINTS" id="PR00958">
    <property type="entry name" value="HOMSERKINASE"/>
</dbReference>
<name>A0A523BHN5_9CREN</name>
<dbReference type="AlphaFoldDB" id="A0A523BHN5"/>
<proteinExistence type="inferred from homology"/>
<dbReference type="InterPro" id="IPR020568">
    <property type="entry name" value="Ribosomal_Su5_D2-typ_SF"/>
</dbReference>
<dbReference type="Gene3D" id="3.30.230.10">
    <property type="match status" value="1"/>
</dbReference>
<dbReference type="Pfam" id="PF08544">
    <property type="entry name" value="GHMP_kinases_C"/>
    <property type="match status" value="1"/>
</dbReference>
<feature type="domain" description="GHMP kinase N-terminal" evidence="9">
    <location>
        <begin position="66"/>
        <end position="150"/>
    </location>
</feature>
<evidence type="ECO:0000259" key="9">
    <source>
        <dbReference type="Pfam" id="PF00288"/>
    </source>
</evidence>